<sequence length="66" mass="7420">MIQWIKCGERMPEEGQMVLTSFRGVVRTAACKVVDNIGSKIFVSELDRCHGIPATHWVNPPQPPQE</sequence>
<evidence type="ECO:0000259" key="1">
    <source>
        <dbReference type="Pfam" id="PF04448"/>
    </source>
</evidence>
<dbReference type="InterPro" id="IPR007539">
    <property type="entry name" value="DUF551"/>
</dbReference>
<evidence type="ECO:0000313" key="3">
    <source>
        <dbReference type="Proteomes" id="UP000273371"/>
    </source>
</evidence>
<name>A0A3G3M755_9CAUD</name>
<dbReference type="GeneID" id="64469971"/>
<evidence type="ECO:0000313" key="2">
    <source>
        <dbReference type="EMBL" id="AYR02261.1"/>
    </source>
</evidence>
<dbReference type="KEGG" id="vg:64469971"/>
<dbReference type="RefSeq" id="YP_010054288.1">
    <property type="nucleotide sequence ID" value="NC_054651.1"/>
</dbReference>
<feature type="domain" description="DUF551" evidence="1">
    <location>
        <begin position="3"/>
        <end position="65"/>
    </location>
</feature>
<dbReference type="EMBL" id="MH717097">
    <property type="protein sequence ID" value="AYR02261.1"/>
    <property type="molecule type" value="Genomic_DNA"/>
</dbReference>
<proteinExistence type="predicted"/>
<organism evidence="2 3">
    <name type="scientific">Escherichia phage C1</name>
    <dbReference type="NCBI Taxonomy" id="2340716"/>
    <lineage>
        <taxon>Viruses</taxon>
        <taxon>Duplodnaviria</taxon>
        <taxon>Heunggongvirae</taxon>
        <taxon>Uroviricota</taxon>
        <taxon>Caudoviricetes</taxon>
        <taxon>Deseoctovirus</taxon>
        <taxon>Deseoctovirus C1</taxon>
    </lineage>
</organism>
<reference evidence="2 3" key="1">
    <citation type="submission" date="2018-08" db="EMBL/GenBank/DDBJ databases">
        <title>Distribution characteristics of Escherichia coli phages in piglets intestinal isolated from Jiangsu and Anhui province.</title>
        <authorList>
            <person name="Lin Y."/>
            <person name="Zhou B."/>
            <person name="Luo J."/>
            <person name="Hua J."/>
            <person name="Zhang M."/>
        </authorList>
    </citation>
    <scope>NUCLEOTIDE SEQUENCE [LARGE SCALE GENOMIC DNA]</scope>
</reference>
<keyword evidence="3" id="KW-1185">Reference proteome</keyword>
<accession>A0A3G3M755</accession>
<dbReference type="Proteomes" id="UP000273371">
    <property type="component" value="Segment"/>
</dbReference>
<dbReference type="Pfam" id="PF04448">
    <property type="entry name" value="DUF551"/>
    <property type="match status" value="1"/>
</dbReference>
<protein>
    <recommendedName>
        <fullName evidence="1">DUF551 domain-containing protein</fullName>
    </recommendedName>
</protein>